<keyword evidence="3" id="KW-1185">Reference proteome</keyword>
<reference evidence="2" key="1">
    <citation type="submission" date="2023-09" db="EMBL/GenBank/DDBJ databases">
        <authorList>
            <person name="Zeng C."/>
        </authorList>
    </citation>
    <scope>NUCLEOTIDE SEQUENCE</scope>
    <source>
        <strain evidence="2">ZCY20-5</strain>
    </source>
</reference>
<dbReference type="KEGG" id="carl:PXC00_13055"/>
<dbReference type="InterPro" id="IPR046292">
    <property type="entry name" value="DUF6329"/>
</dbReference>
<organism evidence="2 3">
    <name type="scientific">Caproicibacterium argilliputei</name>
    <dbReference type="NCBI Taxonomy" id="3030016"/>
    <lineage>
        <taxon>Bacteria</taxon>
        <taxon>Bacillati</taxon>
        <taxon>Bacillota</taxon>
        <taxon>Clostridia</taxon>
        <taxon>Eubacteriales</taxon>
        <taxon>Oscillospiraceae</taxon>
        <taxon>Caproicibacterium</taxon>
    </lineage>
</organism>
<name>A0AA97DAZ5_9FIRM</name>
<dbReference type="AlphaFoldDB" id="A0AA97DAZ5"/>
<evidence type="ECO:0000313" key="2">
    <source>
        <dbReference type="EMBL" id="WOC32106.1"/>
    </source>
</evidence>
<proteinExistence type="predicted"/>
<dbReference type="RefSeq" id="WP_275844165.1">
    <property type="nucleotide sequence ID" value="NZ_CP135996.1"/>
</dbReference>
<gene>
    <name evidence="2" type="ORF">PXC00_13055</name>
</gene>
<evidence type="ECO:0000313" key="3">
    <source>
        <dbReference type="Proteomes" id="UP001300604"/>
    </source>
</evidence>
<feature type="domain" description="DUF6329" evidence="1">
    <location>
        <begin position="60"/>
        <end position="98"/>
    </location>
</feature>
<dbReference type="EMBL" id="CP135996">
    <property type="protein sequence ID" value="WOC32106.1"/>
    <property type="molecule type" value="Genomic_DNA"/>
</dbReference>
<dbReference type="Proteomes" id="UP001300604">
    <property type="component" value="Chromosome"/>
</dbReference>
<evidence type="ECO:0000259" key="1">
    <source>
        <dbReference type="Pfam" id="PF19854"/>
    </source>
</evidence>
<reference evidence="2" key="2">
    <citation type="submission" date="2024-06" db="EMBL/GenBank/DDBJ databases">
        <title>Caproicibacterium argilliputei sp. nov, a novel caproic acid producing anaerobic bacterium isolated from pit mud.</title>
        <authorList>
            <person name="Xia S."/>
        </authorList>
    </citation>
    <scope>NUCLEOTIDE SEQUENCE</scope>
    <source>
        <strain evidence="2">ZCY20-5</strain>
    </source>
</reference>
<accession>A0AA97DAZ5</accession>
<protein>
    <submittedName>
        <fullName evidence="2">DUF6329 domain-containing protein</fullName>
    </submittedName>
</protein>
<sequence>MLKTKAVFERKLDCFQPQECVIEAIEELSATEFKDFCENMLADRDFIADRIGDMYVDGNGVQHGLLVLGEDTDDAVLVDSSGYSYGRYTAFLPNFRPYVNRQISLLADEIIRDGTQKTENGDWEISFDEIEERYGVHVTPNNGIGTMLLNALSASDEVTEIEPMEDNFDITYYLDYCPKCDGQQEKGSEKATEQIAPAAKLHDLLHTKWEDIHLIHHEIENEPSTIVELDESTLTEAGKEAWADVLNADVLRVYTGYYGLQMELAGVKASRLDAFSSMLAGFCSVQDYEKWVNEPEDQPSHTPEMKL</sequence>
<dbReference type="Pfam" id="PF19854">
    <property type="entry name" value="DUF6329"/>
    <property type="match status" value="1"/>
</dbReference>